<accession>A0A1F5MHP1</accession>
<feature type="transmembrane region" description="Helical" evidence="1">
    <location>
        <begin position="6"/>
        <end position="23"/>
    </location>
</feature>
<proteinExistence type="predicted"/>
<keyword evidence="1" id="KW-1133">Transmembrane helix</keyword>
<evidence type="ECO:0000313" key="3">
    <source>
        <dbReference type="Proteomes" id="UP000178859"/>
    </source>
</evidence>
<dbReference type="EMBL" id="MFDT01000030">
    <property type="protein sequence ID" value="OGE64849.1"/>
    <property type="molecule type" value="Genomic_DNA"/>
</dbReference>
<sequence length="245" mass="28773">MIDMGPLLFLQLPLLLMGFNFLVKRTDFSHEYKLFVVWIALGVLPSGLTFESYSPHRMIIVFTLLNILSGIGVFWLWQKINSMKLYKIVIILILTVLLVFNEIYFFHIYFVSNPYEKSEYIQYPFKQVAEFVWSQYGNFDSIVVDPLFGGDAPFVATAAQYYLAYFGNYPPSEFQKQYKTGNKERETVFDKFSIRKIVWIEDQHLKNTLFIGSWLSLPIQSINKDRIIKIFYSYDGKPAFYAVKL</sequence>
<feature type="transmembrane region" description="Helical" evidence="1">
    <location>
        <begin position="35"/>
        <end position="53"/>
    </location>
</feature>
<comment type="caution">
    <text evidence="2">The sequence shown here is derived from an EMBL/GenBank/DDBJ whole genome shotgun (WGS) entry which is preliminary data.</text>
</comment>
<name>A0A1F5MHP1_9BACT</name>
<reference evidence="2 3" key="1">
    <citation type="journal article" date="2016" name="Nat. Commun.">
        <title>Thousands of microbial genomes shed light on interconnected biogeochemical processes in an aquifer system.</title>
        <authorList>
            <person name="Anantharaman K."/>
            <person name="Brown C.T."/>
            <person name="Hug L.A."/>
            <person name="Sharon I."/>
            <person name="Castelle C.J."/>
            <person name="Probst A.J."/>
            <person name="Thomas B.C."/>
            <person name="Singh A."/>
            <person name="Wilkins M.J."/>
            <person name="Karaoz U."/>
            <person name="Brodie E.L."/>
            <person name="Williams K.H."/>
            <person name="Hubbard S.S."/>
            <person name="Banfield J.F."/>
        </authorList>
    </citation>
    <scope>NUCLEOTIDE SEQUENCE [LARGE SCALE GENOMIC DNA]</scope>
</reference>
<keyword evidence="1" id="KW-0472">Membrane</keyword>
<dbReference type="Proteomes" id="UP000178859">
    <property type="component" value="Unassembled WGS sequence"/>
</dbReference>
<organism evidence="2 3">
    <name type="scientific">Candidatus Daviesbacteria bacterium RIFCSPLOWO2_02_FULL_36_7</name>
    <dbReference type="NCBI Taxonomy" id="1797792"/>
    <lineage>
        <taxon>Bacteria</taxon>
        <taxon>Candidatus Daviesiibacteriota</taxon>
    </lineage>
</organism>
<dbReference type="AlphaFoldDB" id="A0A1F5MHP1"/>
<gene>
    <name evidence="2" type="ORF">A3I48_00370</name>
</gene>
<feature type="transmembrane region" description="Helical" evidence="1">
    <location>
        <begin position="89"/>
        <end position="110"/>
    </location>
</feature>
<evidence type="ECO:0000313" key="2">
    <source>
        <dbReference type="EMBL" id="OGE64849.1"/>
    </source>
</evidence>
<protein>
    <submittedName>
        <fullName evidence="2">Uncharacterized protein</fullName>
    </submittedName>
</protein>
<keyword evidence="1" id="KW-0812">Transmembrane</keyword>
<evidence type="ECO:0000256" key="1">
    <source>
        <dbReference type="SAM" id="Phobius"/>
    </source>
</evidence>
<feature type="transmembrane region" description="Helical" evidence="1">
    <location>
        <begin position="59"/>
        <end position="77"/>
    </location>
</feature>